<accession>A0A1I7SQ26</accession>
<evidence type="ECO:0000313" key="15">
    <source>
        <dbReference type="WBParaSite" id="BXY_1517100.1"/>
    </source>
</evidence>
<dbReference type="SMART" id="SM00175">
    <property type="entry name" value="RAB"/>
    <property type="match status" value="1"/>
</dbReference>
<dbReference type="OrthoDB" id="265044at2759"/>
<dbReference type="AlphaFoldDB" id="A0A1I7SQ26"/>
<dbReference type="Gene3D" id="3.40.50.300">
    <property type="entry name" value="P-loop containing nucleotide triphosphate hydrolases"/>
    <property type="match status" value="1"/>
</dbReference>
<comment type="similarity">
    <text evidence="9">Belongs to the small GTPase superfamily. RasD family.</text>
</comment>
<gene>
    <name evidence="11" type="ORF">BXYJ_LOCUS7202</name>
</gene>
<dbReference type="InterPro" id="IPR027417">
    <property type="entry name" value="P-loop_NTPase"/>
</dbReference>
<dbReference type="PANTHER" id="PTHR46149">
    <property type="entry name" value="MIP08469P"/>
    <property type="match status" value="1"/>
</dbReference>
<dbReference type="Proteomes" id="UP000582659">
    <property type="component" value="Unassembled WGS sequence"/>
</dbReference>
<dbReference type="WBParaSite" id="BXY_1517100.1">
    <property type="protein sequence ID" value="BXY_1517100.1"/>
    <property type="gene ID" value="BXY_1517100"/>
</dbReference>
<dbReference type="SMART" id="SM00176">
    <property type="entry name" value="RAN"/>
    <property type="match status" value="1"/>
</dbReference>
<proteinExistence type="inferred from homology"/>
<dbReference type="EMBL" id="CAJFCV020000003">
    <property type="protein sequence ID" value="CAG9109527.1"/>
    <property type="molecule type" value="Genomic_DNA"/>
</dbReference>
<dbReference type="PROSITE" id="PS51419">
    <property type="entry name" value="RAB"/>
    <property type="match status" value="1"/>
</dbReference>
<evidence type="ECO:0000313" key="12">
    <source>
        <dbReference type="EMBL" id="CAG9109527.1"/>
    </source>
</evidence>
<feature type="region of interest" description="Disordered" evidence="10">
    <location>
        <begin position="268"/>
        <end position="298"/>
    </location>
</feature>
<comment type="subcellular location">
    <subcellularLocation>
        <location evidence="1">Cell membrane</location>
        <topology evidence="1">Lipid-anchor</topology>
    </subcellularLocation>
</comment>
<dbReference type="InterPro" id="IPR005225">
    <property type="entry name" value="Small_GTP-bd"/>
</dbReference>
<dbReference type="GO" id="GO:0005886">
    <property type="term" value="C:plasma membrane"/>
    <property type="evidence" value="ECO:0007669"/>
    <property type="project" value="UniProtKB-SubCell"/>
</dbReference>
<keyword evidence="5" id="KW-0342">GTP-binding</keyword>
<dbReference type="Proteomes" id="UP000095284">
    <property type="component" value="Unplaced"/>
</dbReference>
<keyword evidence="6" id="KW-0472">Membrane</keyword>
<dbReference type="SMART" id="SM00173">
    <property type="entry name" value="RAS"/>
    <property type="match status" value="1"/>
</dbReference>
<evidence type="ECO:0000313" key="11">
    <source>
        <dbReference type="EMBL" id="CAD5222234.1"/>
    </source>
</evidence>
<sequence length="298" mass="34129">MPEALHFRIVVLGSAKVGKTALIKRFLHNEFLERYRETVEDLHSKEFVVKGIPVVLDILDTNFNFPDMRRVAIGSANAFIIAFAVDEVQSFKEMSDLWQEIAEKRANFREIPSVIVGNKGDLENKKIYEATANAWTSRLNANVRYVETSAKTGSNVKKIFEYLLELSGFPDGYDIPEIPVKQPHSRTNSQKDKLKKIKENPNSIEKEEEDELCEQISSGLTLPFDRIGVLRRNHSVRLNRKVPQEPQVHDDNSILRHKGSLIRRTKHMSLKLHKSDTSKVVQNPPKQNENDLSECRVS</sequence>
<evidence type="ECO:0000256" key="7">
    <source>
        <dbReference type="ARBA" id="ARBA00023288"/>
    </source>
</evidence>
<name>A0A1I7SQ26_BURXY</name>
<dbReference type="EMBL" id="CAJFDI010000003">
    <property type="protein sequence ID" value="CAD5222234.1"/>
    <property type="molecule type" value="Genomic_DNA"/>
</dbReference>
<dbReference type="FunFam" id="3.40.50.300:FF:000475">
    <property type="entry name" value="GTP-binding protein Rhes"/>
    <property type="match status" value="1"/>
</dbReference>
<keyword evidence="3" id="KW-0488">Methylation</keyword>
<evidence type="ECO:0000256" key="2">
    <source>
        <dbReference type="ARBA" id="ARBA00022475"/>
    </source>
</evidence>
<evidence type="ECO:0000256" key="8">
    <source>
        <dbReference type="ARBA" id="ARBA00023289"/>
    </source>
</evidence>
<dbReference type="InterPro" id="IPR001806">
    <property type="entry name" value="Small_GTPase"/>
</dbReference>
<protein>
    <submittedName>
        <fullName evidence="11">(pine wood nematode) hypothetical protein</fullName>
    </submittedName>
</protein>
<dbReference type="SMART" id="SM00174">
    <property type="entry name" value="RHO"/>
    <property type="match status" value="1"/>
</dbReference>
<evidence type="ECO:0000256" key="9">
    <source>
        <dbReference type="ARBA" id="ARBA00038061"/>
    </source>
</evidence>
<keyword evidence="8" id="KW-0636">Prenylation</keyword>
<dbReference type="SUPFAM" id="SSF52540">
    <property type="entry name" value="P-loop containing nucleoside triphosphate hydrolases"/>
    <property type="match status" value="1"/>
</dbReference>
<dbReference type="PANTHER" id="PTHR46149:SF7">
    <property type="entry name" value="GTP-BINDING PROTEIN DI-RAS2"/>
    <property type="match status" value="1"/>
</dbReference>
<feature type="compositionally biased region" description="Polar residues" evidence="10">
    <location>
        <begin position="278"/>
        <end position="287"/>
    </location>
</feature>
<organism evidence="13 15">
    <name type="scientific">Bursaphelenchus xylophilus</name>
    <name type="common">Pinewood nematode worm</name>
    <name type="synonym">Aphelenchoides xylophilus</name>
    <dbReference type="NCBI Taxonomy" id="6326"/>
    <lineage>
        <taxon>Eukaryota</taxon>
        <taxon>Metazoa</taxon>
        <taxon>Ecdysozoa</taxon>
        <taxon>Nematoda</taxon>
        <taxon>Chromadorea</taxon>
        <taxon>Rhabditida</taxon>
        <taxon>Tylenchina</taxon>
        <taxon>Tylenchomorpha</taxon>
        <taxon>Aphelenchoidea</taxon>
        <taxon>Aphelenchoididae</taxon>
        <taxon>Bursaphelenchus</taxon>
    </lineage>
</organism>
<dbReference type="NCBIfam" id="TIGR00231">
    <property type="entry name" value="small_GTP"/>
    <property type="match status" value="1"/>
</dbReference>
<evidence type="ECO:0000313" key="14">
    <source>
        <dbReference type="Proteomes" id="UP000659654"/>
    </source>
</evidence>
<evidence type="ECO:0000313" key="13">
    <source>
        <dbReference type="Proteomes" id="UP000095284"/>
    </source>
</evidence>
<dbReference type="PRINTS" id="PR00449">
    <property type="entry name" value="RASTRNSFRMNG"/>
</dbReference>
<keyword evidence="7" id="KW-0449">Lipoprotein</keyword>
<evidence type="ECO:0000256" key="10">
    <source>
        <dbReference type="SAM" id="MobiDB-lite"/>
    </source>
</evidence>
<dbReference type="GO" id="GO:0005525">
    <property type="term" value="F:GTP binding"/>
    <property type="evidence" value="ECO:0007669"/>
    <property type="project" value="UniProtKB-KW"/>
</dbReference>
<evidence type="ECO:0000256" key="3">
    <source>
        <dbReference type="ARBA" id="ARBA00022481"/>
    </source>
</evidence>
<dbReference type="Proteomes" id="UP000659654">
    <property type="component" value="Unassembled WGS sequence"/>
</dbReference>
<dbReference type="GO" id="GO:0003924">
    <property type="term" value="F:GTPase activity"/>
    <property type="evidence" value="ECO:0007669"/>
    <property type="project" value="InterPro"/>
</dbReference>
<keyword evidence="2" id="KW-1003">Cell membrane</keyword>
<evidence type="ECO:0000256" key="1">
    <source>
        <dbReference type="ARBA" id="ARBA00004193"/>
    </source>
</evidence>
<dbReference type="Pfam" id="PF00071">
    <property type="entry name" value="Ras"/>
    <property type="match status" value="1"/>
</dbReference>
<reference evidence="15" key="1">
    <citation type="submission" date="2016-11" db="UniProtKB">
        <authorList>
            <consortium name="WormBaseParasite"/>
        </authorList>
    </citation>
    <scope>IDENTIFICATION</scope>
</reference>
<reference evidence="12" key="2">
    <citation type="submission" date="2020-08" db="EMBL/GenBank/DDBJ databases">
        <authorList>
            <person name="Kikuchi T."/>
        </authorList>
    </citation>
    <scope>NUCLEOTIDE SEQUENCE</scope>
    <source>
        <strain evidence="11">Ka4C1</strain>
    </source>
</reference>
<feature type="region of interest" description="Disordered" evidence="10">
    <location>
        <begin position="178"/>
        <end position="208"/>
    </location>
</feature>
<keyword evidence="14" id="KW-1185">Reference proteome</keyword>
<dbReference type="PROSITE" id="PS51421">
    <property type="entry name" value="RAS"/>
    <property type="match status" value="1"/>
</dbReference>
<evidence type="ECO:0000256" key="5">
    <source>
        <dbReference type="ARBA" id="ARBA00023134"/>
    </source>
</evidence>
<evidence type="ECO:0000256" key="6">
    <source>
        <dbReference type="ARBA" id="ARBA00023136"/>
    </source>
</evidence>
<evidence type="ECO:0000256" key="4">
    <source>
        <dbReference type="ARBA" id="ARBA00022741"/>
    </source>
</evidence>
<dbReference type="InterPro" id="IPR052236">
    <property type="entry name" value="Small_GTPase_RasD"/>
</dbReference>
<keyword evidence="4" id="KW-0547">Nucleotide-binding</keyword>
<dbReference type="eggNOG" id="KOG0395">
    <property type="taxonomic scope" value="Eukaryota"/>
</dbReference>